<protein>
    <recommendedName>
        <fullName evidence="3">HECT-type E3 ubiquitin transferase</fullName>
        <ecNumber evidence="3">2.3.2.26</ecNumber>
    </recommendedName>
</protein>
<feature type="domain" description="HECT" evidence="8">
    <location>
        <begin position="1218"/>
        <end position="1675"/>
    </location>
</feature>
<evidence type="ECO:0000313" key="10">
    <source>
        <dbReference type="Proteomes" id="UP000187429"/>
    </source>
</evidence>
<dbReference type="InterPro" id="IPR000569">
    <property type="entry name" value="HECT_dom"/>
</dbReference>
<feature type="region of interest" description="Disordered" evidence="7">
    <location>
        <begin position="1557"/>
        <end position="1599"/>
    </location>
</feature>
<proteinExistence type="inferred from homology"/>
<comment type="catalytic activity">
    <reaction evidence="1">
        <text>S-ubiquitinyl-[E2 ubiquitin-conjugating enzyme]-L-cysteine + [acceptor protein]-L-lysine = [E2 ubiquitin-conjugating enzyme]-L-cysteine + N(6)-ubiquitinyl-[acceptor protein]-L-lysine.</text>
        <dbReference type="EC" id="2.3.2.26"/>
    </reaction>
</comment>
<keyword evidence="4" id="KW-0808">Transferase</keyword>
<keyword evidence="10" id="KW-1185">Reference proteome</keyword>
<dbReference type="PANTHER" id="PTHR45670">
    <property type="entry name" value="E3 UBIQUITIN-PROTEIN LIGASE TRIP12"/>
    <property type="match status" value="1"/>
</dbReference>
<evidence type="ECO:0000313" key="9">
    <source>
        <dbReference type="EMBL" id="OMJ18817.1"/>
    </source>
</evidence>
<accession>A0A1R1XVX8</accession>
<dbReference type="Pfam" id="PF00632">
    <property type="entry name" value="HECT"/>
    <property type="match status" value="2"/>
</dbReference>
<evidence type="ECO:0000256" key="6">
    <source>
        <dbReference type="PROSITE-ProRule" id="PRU00104"/>
    </source>
</evidence>
<feature type="compositionally biased region" description="Polar residues" evidence="7">
    <location>
        <begin position="888"/>
        <end position="905"/>
    </location>
</feature>
<evidence type="ECO:0000256" key="3">
    <source>
        <dbReference type="ARBA" id="ARBA00012485"/>
    </source>
</evidence>
<dbReference type="SUPFAM" id="SSF56204">
    <property type="entry name" value="Hect, E3 ligase catalytic domain"/>
    <property type="match status" value="2"/>
</dbReference>
<evidence type="ECO:0000256" key="7">
    <source>
        <dbReference type="SAM" id="MobiDB-lite"/>
    </source>
</evidence>
<dbReference type="EMBL" id="LSSM01003176">
    <property type="protein sequence ID" value="OMJ18817.1"/>
    <property type="molecule type" value="Genomic_DNA"/>
</dbReference>
<dbReference type="InterPro" id="IPR016024">
    <property type="entry name" value="ARM-type_fold"/>
</dbReference>
<feature type="region of interest" description="Disordered" evidence="7">
    <location>
        <begin position="886"/>
        <end position="905"/>
    </location>
</feature>
<dbReference type="GO" id="GO:0000209">
    <property type="term" value="P:protein polyubiquitination"/>
    <property type="evidence" value="ECO:0007669"/>
    <property type="project" value="TreeGrafter"/>
</dbReference>
<dbReference type="PROSITE" id="PS50237">
    <property type="entry name" value="HECT"/>
    <property type="match status" value="1"/>
</dbReference>
<dbReference type="Pfam" id="PF25579">
    <property type="entry name" value="TPR_TRIP12_N"/>
    <property type="match status" value="1"/>
</dbReference>
<dbReference type="PANTHER" id="PTHR45670:SF1">
    <property type="entry name" value="E3 UBIQUITIN-PROTEIN LIGASE HECTD1"/>
    <property type="match status" value="1"/>
</dbReference>
<dbReference type="GO" id="GO:0043161">
    <property type="term" value="P:proteasome-mediated ubiquitin-dependent protein catabolic process"/>
    <property type="evidence" value="ECO:0007669"/>
    <property type="project" value="TreeGrafter"/>
</dbReference>
<dbReference type="EC" id="2.3.2.26" evidence="3"/>
<dbReference type="Gene3D" id="3.90.1750.10">
    <property type="entry name" value="Hect, E3 ligase catalytic domains"/>
    <property type="match status" value="1"/>
</dbReference>
<feature type="active site" description="Glycyl thioester intermediate" evidence="6">
    <location>
        <position position="1642"/>
    </location>
</feature>
<dbReference type="Proteomes" id="UP000187429">
    <property type="component" value="Unassembled WGS sequence"/>
</dbReference>
<evidence type="ECO:0000256" key="4">
    <source>
        <dbReference type="ARBA" id="ARBA00022679"/>
    </source>
</evidence>
<comment type="similarity">
    <text evidence="2">Belongs to the UPL family. K-HECT subfamily.</text>
</comment>
<dbReference type="SMART" id="SM00119">
    <property type="entry name" value="HECTc"/>
    <property type="match status" value="1"/>
</dbReference>
<dbReference type="SUPFAM" id="SSF48371">
    <property type="entry name" value="ARM repeat"/>
    <property type="match status" value="1"/>
</dbReference>
<evidence type="ECO:0000256" key="5">
    <source>
        <dbReference type="ARBA" id="ARBA00022786"/>
    </source>
</evidence>
<name>A0A1R1XVX8_9FUNG</name>
<feature type="compositionally biased region" description="Polar residues" evidence="7">
    <location>
        <begin position="1573"/>
        <end position="1599"/>
    </location>
</feature>
<keyword evidence="5 6" id="KW-0833">Ubl conjugation pathway</keyword>
<dbReference type="InterPro" id="IPR035983">
    <property type="entry name" value="Hect_E3_ubiquitin_ligase"/>
</dbReference>
<dbReference type="InterPro" id="IPR057948">
    <property type="entry name" value="TPR_TRIP12_N"/>
</dbReference>
<dbReference type="Gene3D" id="1.25.10.10">
    <property type="entry name" value="Leucine-rich Repeat Variant"/>
    <property type="match status" value="1"/>
</dbReference>
<evidence type="ECO:0000256" key="1">
    <source>
        <dbReference type="ARBA" id="ARBA00000885"/>
    </source>
</evidence>
<reference evidence="10" key="1">
    <citation type="submission" date="2017-01" db="EMBL/GenBank/DDBJ databases">
        <authorList>
            <person name="Wang Y."/>
            <person name="White M."/>
            <person name="Kvist S."/>
            <person name="Moncalvo J.-M."/>
        </authorList>
    </citation>
    <scope>NUCLEOTIDE SEQUENCE [LARGE SCALE GENOMIC DNA]</scope>
    <source>
        <strain evidence="10">ID-206-W2</strain>
    </source>
</reference>
<dbReference type="OrthoDB" id="423283at2759"/>
<gene>
    <name evidence="9" type="ORF">AYI69_g6866</name>
</gene>
<evidence type="ECO:0000259" key="8">
    <source>
        <dbReference type="PROSITE" id="PS50237"/>
    </source>
</evidence>
<dbReference type="GO" id="GO:0061630">
    <property type="term" value="F:ubiquitin protein ligase activity"/>
    <property type="evidence" value="ECO:0007669"/>
    <property type="project" value="UniProtKB-EC"/>
</dbReference>
<dbReference type="InterPro" id="IPR045322">
    <property type="entry name" value="HECTD1/TRIP12-like"/>
</dbReference>
<evidence type="ECO:0000256" key="2">
    <source>
        <dbReference type="ARBA" id="ARBA00006331"/>
    </source>
</evidence>
<organism evidence="9 10">
    <name type="scientific">Smittium culicis</name>
    <dbReference type="NCBI Taxonomy" id="133412"/>
    <lineage>
        <taxon>Eukaryota</taxon>
        <taxon>Fungi</taxon>
        <taxon>Fungi incertae sedis</taxon>
        <taxon>Zoopagomycota</taxon>
        <taxon>Kickxellomycotina</taxon>
        <taxon>Harpellomycetes</taxon>
        <taxon>Harpellales</taxon>
        <taxon>Legeriomycetaceae</taxon>
        <taxon>Smittium</taxon>
    </lineage>
</organism>
<dbReference type="GO" id="GO:0016607">
    <property type="term" value="C:nuclear speck"/>
    <property type="evidence" value="ECO:0007669"/>
    <property type="project" value="TreeGrafter"/>
</dbReference>
<dbReference type="Gene3D" id="3.30.2410.10">
    <property type="entry name" value="Hect, E3 ligase catalytic domain"/>
    <property type="match status" value="2"/>
</dbReference>
<sequence length="1675" mass="188240">MGRKSKKLVFVDNIQDSELSNSDEDLEYESNIEQQSSSLNISNTWSRRNPHNADLYFLDSIYSQLDEAYSKLKEASLPVDRIPHLRQLAFIFSISTEENLNNYHVIISEIGIELIALISTSTEPEESLLSIRAIANIIEAQPAIQRFFVNNNLTNALCSQLIQLQDIDIAEQALTTLEVISRNFPSQILESGGISASMTFIDFFTVNSQRTVLQIISNSIQAFNSSNFQDMLQLLPLLSKTALLFDQKVIELSWSSIDAIIKKIDSPQSLSNVFSDELIDLALTQLSNYTTSSLRDLILRILGQVSKKSPSLSLSILNRGIIDFLYANSSNPLTPDQIKQFIPDFSINTPSLPDSSSISYLDEIEVLSFVQCFLPPLQWIASLRENDPDSLFSEHPNSCDYIDLINKIENDPKLSFQLSSLLIYISVNSIKSNPPIQTLNISITSFLLAIYLIDPKQVLSILSLYNLHEFAPWLLSQSQSKSDCTQIAALIIGYRLLNYAPDTYKDLYIRQGALHTLKKIAKKPSKNVKPKIILQGLLFIRDNNLDSSSNNKKETTLSKKYESWSKKMASLTLDTYFPSSDSSNLSSASDVIINQLTIAQSEARNHFENITPNSKSIITEQLKVLETHLSENDTLTAHELEYSGWLDLLSIIGSYLPNYTNPDQNSPVSDKAHLALFIYNYLVGVGCDDSNIPSKINLDSLVGILHDSLDINDSLPTFAPPRTLSELNLNPLTYLAKSIKVELECLEFSSIFKNTSSYSDEFKEFITFKVEDSLKNFELSVPSTVITDSLSIFAKPRILQAISKSYSLFQKNSEAPLSQNESFLTSFSKKPTPILFNFESIYSENEISFDDSSHSQDEMSVDASSLLNKPSSDSMDLELRSINKDYENNCNEPSTSSQQNTLSDTSKFNPSDFSIQFYYKDSISNKEFMLNSNDSLFLSLLTSKFDSEKQDYNQFYPWTTTFKLFYKFFFNSPKSEISRSDSRNDDSSASDLPKMSYSLAAKKSLSDKPTQPVTDSISNTTNDSLKIFPKKFRTILSVFSFLYHSRLLLSLNTINSNSYNADYNWELPFLNKKLTSKLEALVNDPYIVSTRGFPFWVAPLSYHCFYLFSFESRYKFMRISFIPINRNLNKWQSSQSSYIVSSPNEHLNNFSRTILGLPIAFRLENGNLGINTPKTLKQKILVNRSQSFDSAFLTLNKFANVDNVLEFQFVDEVGTGLGPTIEMYSIVCNEFLRKDLGIWYSNNNLNSPNSDYILPPNGLFPLPFNSEDENEISKYHDMFSFLGLFVAKSIVDERPIDLPIHPSFFLLLLNSIDSIKFPMISPIKIISHIDPTLANSLNILQSCITKKSEIYSKKNLTQDEKNDEVLKINLDDGSSIDDLGLDFTLPGNPAYLLRPNGADITVNILNLNLYLELVYDAFASTGTKLSTSAFKHGFTKLLPIETLAYHSINELSVIVGFNGSSNEDDTQSSPGDNAGNDNRYKSIDDDAWSSESLSTNIVADHGYSQDSPVFKMFISWLSNLSRTDRRKFLNFVTGSPRLPHTATLSTNYRKMVAAPSTPVANSLPCTPTPAKAENNSEISNSELDNDNQGTPSSNNHRVSSYPTLKKAQISGFGALNPPLTVVLRHCQGSLSPDDYLPTVMTCANYIKLPNYSSIEALNKNWTQAIKEGSHSFHLS</sequence>
<feature type="region of interest" description="Disordered" evidence="7">
    <location>
        <begin position="1461"/>
        <end position="1481"/>
    </location>
</feature>
<dbReference type="InterPro" id="IPR011989">
    <property type="entry name" value="ARM-like"/>
</dbReference>
<comment type="caution">
    <text evidence="9">The sequence shown here is derived from an EMBL/GenBank/DDBJ whole genome shotgun (WGS) entry which is preliminary data.</text>
</comment>